<organism evidence="3 4">
    <name type="scientific">Aminobacter niigataensis</name>
    <dbReference type="NCBI Taxonomy" id="83265"/>
    <lineage>
        <taxon>Bacteria</taxon>
        <taxon>Pseudomonadati</taxon>
        <taxon>Pseudomonadota</taxon>
        <taxon>Alphaproteobacteria</taxon>
        <taxon>Hyphomicrobiales</taxon>
        <taxon>Phyllobacteriaceae</taxon>
        <taxon>Aminobacter</taxon>
    </lineage>
</organism>
<feature type="domain" description="Exonuclease" evidence="2">
    <location>
        <begin position="1"/>
        <end position="154"/>
    </location>
</feature>
<dbReference type="InterPro" id="IPR013520">
    <property type="entry name" value="Ribonucl_H"/>
</dbReference>
<dbReference type="InterPro" id="IPR012337">
    <property type="entry name" value="RNaseH-like_sf"/>
</dbReference>
<keyword evidence="3" id="KW-0378">Hydrolase</keyword>
<keyword evidence="4" id="KW-1185">Reference proteome</keyword>
<dbReference type="SMART" id="SM00479">
    <property type="entry name" value="EXOIII"/>
    <property type="match status" value="1"/>
</dbReference>
<evidence type="ECO:0000313" key="4">
    <source>
        <dbReference type="Proteomes" id="UP000539538"/>
    </source>
</evidence>
<dbReference type="InterPro" id="IPR036397">
    <property type="entry name" value="RNaseH_sf"/>
</dbReference>
<evidence type="ECO:0000256" key="1">
    <source>
        <dbReference type="SAM" id="MobiDB-lite"/>
    </source>
</evidence>
<dbReference type="EC" id="3.1.11.-" evidence="3"/>
<accession>A0ABR6L820</accession>
<dbReference type="CDD" id="cd06127">
    <property type="entry name" value="DEDDh"/>
    <property type="match status" value="1"/>
</dbReference>
<dbReference type="Proteomes" id="UP000539538">
    <property type="component" value="Unassembled WGS sequence"/>
</dbReference>
<name>A0ABR6L820_9HYPH</name>
<dbReference type="EMBL" id="JACHOT010000009">
    <property type="protein sequence ID" value="MBB4652953.1"/>
    <property type="molecule type" value="Genomic_DNA"/>
</dbReference>
<reference evidence="3 4" key="1">
    <citation type="submission" date="2020-08" db="EMBL/GenBank/DDBJ databases">
        <title>Genomic Encyclopedia of Type Strains, Phase IV (KMG-IV): sequencing the most valuable type-strain genomes for metagenomic binning, comparative biology and taxonomic classification.</title>
        <authorList>
            <person name="Goeker M."/>
        </authorList>
    </citation>
    <scope>NUCLEOTIDE SEQUENCE [LARGE SCALE GENOMIC DNA]</scope>
    <source>
        <strain evidence="3 4">DSM 7050</strain>
    </source>
</reference>
<sequence>MNDPAEMVEIGWTDIRLFLAGWQIESGPHSVLVNPGMPITFPAMAVHHITETDVEHAENPDEVRAKIVKGADILCAHNVGFDRRFIRGHNLPWICTFKAARTAWPELQSHGNGSIRYERGLCLGDARADPPHRAGPDTWITAHILLDLLKIYQPETLVEMTGKPVTLIKIDFGEHSGKRFSEIPDSYLDWILNKSKMPSDPDREDVVHTARLEVSKRAVAAPAPTPRPKTTDAYASERHDPDAWRKEMERGF</sequence>
<evidence type="ECO:0000313" key="3">
    <source>
        <dbReference type="EMBL" id="MBB4652953.1"/>
    </source>
</evidence>
<gene>
    <name evidence="3" type="ORF">GGQ99_004737</name>
</gene>
<feature type="region of interest" description="Disordered" evidence="1">
    <location>
        <begin position="217"/>
        <end position="252"/>
    </location>
</feature>
<dbReference type="SUPFAM" id="SSF53098">
    <property type="entry name" value="Ribonuclease H-like"/>
    <property type="match status" value="1"/>
</dbReference>
<feature type="compositionally biased region" description="Basic and acidic residues" evidence="1">
    <location>
        <begin position="235"/>
        <end position="252"/>
    </location>
</feature>
<protein>
    <submittedName>
        <fullName evidence="3">Exodeoxyribonuclease X</fullName>
        <ecNumber evidence="3">3.1.11.-</ecNumber>
    </submittedName>
</protein>
<comment type="caution">
    <text evidence="3">The sequence shown here is derived from an EMBL/GenBank/DDBJ whole genome shotgun (WGS) entry which is preliminary data.</text>
</comment>
<proteinExistence type="predicted"/>
<dbReference type="RefSeq" id="WP_183264356.1">
    <property type="nucleotide sequence ID" value="NZ_BAAAVZ010000026.1"/>
</dbReference>
<evidence type="ECO:0000259" key="2">
    <source>
        <dbReference type="SMART" id="SM00479"/>
    </source>
</evidence>
<dbReference type="Gene3D" id="3.30.420.10">
    <property type="entry name" value="Ribonuclease H-like superfamily/Ribonuclease H"/>
    <property type="match status" value="1"/>
</dbReference>
<dbReference type="GO" id="GO:0016787">
    <property type="term" value="F:hydrolase activity"/>
    <property type="evidence" value="ECO:0007669"/>
    <property type="project" value="UniProtKB-KW"/>
</dbReference>